<proteinExistence type="predicted"/>
<dbReference type="EMBL" id="CP012333">
    <property type="protein sequence ID" value="AKU93551.1"/>
    <property type="molecule type" value="Genomic_DNA"/>
</dbReference>
<evidence type="ECO:0000313" key="2">
    <source>
        <dbReference type="Proteomes" id="UP000064967"/>
    </source>
</evidence>
<reference evidence="1 2" key="1">
    <citation type="submission" date="2015-08" db="EMBL/GenBank/DDBJ databases">
        <authorList>
            <person name="Babu N.S."/>
            <person name="Beckwith C.J."/>
            <person name="Beseler K.G."/>
            <person name="Brison A."/>
            <person name="Carone J.V."/>
            <person name="Caskin T.P."/>
            <person name="Diamond M."/>
            <person name="Durham M.E."/>
            <person name="Foxe J.M."/>
            <person name="Go M."/>
            <person name="Henderson B.A."/>
            <person name="Jones I.B."/>
            <person name="McGettigan J.A."/>
            <person name="Micheletti S.J."/>
            <person name="Nasrallah M.E."/>
            <person name="Ortiz D."/>
            <person name="Piller C.R."/>
            <person name="Privatt S.R."/>
            <person name="Schneider S.L."/>
            <person name="Sharp S."/>
            <person name="Smith T.C."/>
            <person name="Stanton J.D."/>
            <person name="Ullery H.E."/>
            <person name="Wilson R.J."/>
            <person name="Serrano M.G."/>
            <person name="Buck G."/>
            <person name="Lee V."/>
            <person name="Wang Y."/>
            <person name="Carvalho R."/>
            <person name="Voegtly L."/>
            <person name="Shi R."/>
            <person name="Duckworth R."/>
            <person name="Johnson A."/>
            <person name="Loviza R."/>
            <person name="Walstead R."/>
            <person name="Shah Z."/>
            <person name="Kiflezghi M."/>
            <person name="Wade K."/>
            <person name="Ball S.L."/>
            <person name="Bradley K.W."/>
            <person name="Asai D.J."/>
            <person name="Bowman C.A."/>
            <person name="Russell D.A."/>
            <person name="Pope W.H."/>
            <person name="Jacobs-Sera D."/>
            <person name="Hendrix R.W."/>
            <person name="Hatfull G.F."/>
        </authorList>
    </citation>
    <scope>NUCLEOTIDE SEQUENCE [LARGE SCALE GENOMIC DNA]</scope>
    <source>
        <strain evidence="1 2">DSM 27648</strain>
    </source>
</reference>
<accession>A0A0K1PJG6</accession>
<dbReference type="KEGG" id="llu:AKJ09_00215"/>
<dbReference type="STRING" id="1391654.AKJ09_00215"/>
<protein>
    <submittedName>
        <fullName evidence="1">Uncharacterized protein</fullName>
    </submittedName>
</protein>
<dbReference type="Proteomes" id="UP000064967">
    <property type="component" value="Chromosome"/>
</dbReference>
<dbReference type="AlphaFoldDB" id="A0A0K1PJG6"/>
<evidence type="ECO:0000313" key="1">
    <source>
        <dbReference type="EMBL" id="AKU93551.1"/>
    </source>
</evidence>
<organism evidence="1 2">
    <name type="scientific">Labilithrix luteola</name>
    <dbReference type="NCBI Taxonomy" id="1391654"/>
    <lineage>
        <taxon>Bacteria</taxon>
        <taxon>Pseudomonadati</taxon>
        <taxon>Myxococcota</taxon>
        <taxon>Polyangia</taxon>
        <taxon>Polyangiales</taxon>
        <taxon>Labilitrichaceae</taxon>
        <taxon>Labilithrix</taxon>
    </lineage>
</organism>
<name>A0A0K1PJG6_9BACT</name>
<sequence>MARLAASAAWLTTCVRESRIVLRDEGHGLSGKGTRGNLFATALWKSLSLRARDWGFRRRM</sequence>
<keyword evidence="2" id="KW-1185">Reference proteome</keyword>
<gene>
    <name evidence="1" type="ORF">AKJ09_00215</name>
</gene>